<comment type="similarity">
    <text evidence="7">Belongs to the glycosyl hydrolase 18 family.</text>
</comment>
<feature type="compositionally biased region" description="Basic and acidic residues" evidence="8">
    <location>
        <begin position="47"/>
        <end position="57"/>
    </location>
</feature>
<evidence type="ECO:0000313" key="12">
    <source>
        <dbReference type="Proteomes" id="UP000003986"/>
    </source>
</evidence>
<dbReference type="InterPro" id="IPR029070">
    <property type="entry name" value="Chitinase_insertion_sf"/>
</dbReference>
<keyword evidence="3 6" id="KW-0378">Hydrolase</keyword>
<feature type="domain" description="GH18" evidence="10">
    <location>
        <begin position="65"/>
        <end position="489"/>
    </location>
</feature>
<evidence type="ECO:0000313" key="11">
    <source>
        <dbReference type="EMBL" id="EFE77319.2"/>
    </source>
</evidence>
<reference evidence="12" key="2">
    <citation type="submission" date="2008-12" db="EMBL/GenBank/DDBJ databases">
        <title>Annotation of Streptomyces roseosporus strain NRRL 15998.</title>
        <authorList>
            <consortium name="The Broad Institute Genome Sequencing Platform"/>
            <consortium name="Broad Institute Microbial Sequencing Center"/>
            <person name="Fischbach M."/>
            <person name="Ward D."/>
            <person name="Young S."/>
            <person name="Kodira C.D."/>
            <person name="Zeng Q."/>
            <person name="Koehrsen M."/>
            <person name="Godfrey P."/>
            <person name="Alvarado L."/>
            <person name="Berlin A.M."/>
            <person name="Borenstein D."/>
            <person name="Chen Z."/>
            <person name="Engels R."/>
            <person name="Freedman E."/>
            <person name="Gellesch M."/>
            <person name="Goldberg J."/>
            <person name="Griggs A."/>
            <person name="Gujja S."/>
            <person name="Heiman D.I."/>
            <person name="Hepburn T.A."/>
            <person name="Howarth C."/>
            <person name="Jen D."/>
            <person name="Larson L."/>
            <person name="Lewis B."/>
            <person name="Mehta T."/>
            <person name="Park D."/>
            <person name="Pearson M."/>
            <person name="Roberts A."/>
            <person name="Saif S."/>
            <person name="Shea T.D."/>
            <person name="Shenoy N."/>
            <person name="Sisk P."/>
            <person name="Stolte C."/>
            <person name="Sykes S.N."/>
            <person name="Walk T."/>
            <person name="White J."/>
            <person name="Yandava C."/>
            <person name="Straight P."/>
            <person name="Clardy J."/>
            <person name="Hung D."/>
            <person name="Kolter R."/>
            <person name="Mekalanos J."/>
            <person name="Walker S."/>
            <person name="Walsh C.T."/>
            <person name="Wieland B.L.C."/>
            <person name="Ilzarbe M."/>
            <person name="Galagan J."/>
            <person name="Nusbaum C."/>
            <person name="Birren B."/>
        </authorList>
    </citation>
    <scope>NUCLEOTIDE SEQUENCE [LARGE SCALE GENOMIC DNA]</scope>
    <source>
        <strain evidence="12">NRRL 15998</strain>
    </source>
</reference>
<feature type="chain" id="PRO_5003080760" description="chitinase" evidence="9">
    <location>
        <begin position="42"/>
        <end position="489"/>
    </location>
</feature>
<dbReference type="GO" id="GO:0008843">
    <property type="term" value="F:endochitinase activity"/>
    <property type="evidence" value="ECO:0007669"/>
    <property type="project" value="UniProtKB-EC"/>
</dbReference>
<dbReference type="AlphaFoldDB" id="D6AKU2"/>
<dbReference type="PANTHER" id="PTHR11177:SF317">
    <property type="entry name" value="CHITINASE 12-RELATED"/>
    <property type="match status" value="1"/>
</dbReference>
<dbReference type="PROSITE" id="PS51910">
    <property type="entry name" value="GH18_2"/>
    <property type="match status" value="1"/>
</dbReference>
<keyword evidence="4" id="KW-0624">Polysaccharide degradation</keyword>
<evidence type="ECO:0000256" key="9">
    <source>
        <dbReference type="SAM" id="SignalP"/>
    </source>
</evidence>
<feature type="compositionally biased region" description="Basic residues" evidence="8">
    <location>
        <begin position="276"/>
        <end position="291"/>
    </location>
</feature>
<dbReference type="EC" id="3.2.1.14" evidence="2"/>
<dbReference type="PROSITE" id="PS51318">
    <property type="entry name" value="TAT"/>
    <property type="match status" value="1"/>
</dbReference>
<dbReference type="CDD" id="cd06548">
    <property type="entry name" value="GH18_chitinase"/>
    <property type="match status" value="1"/>
</dbReference>
<keyword evidence="4" id="KW-0146">Chitin degradation</keyword>
<protein>
    <recommendedName>
        <fullName evidence="2">chitinase</fullName>
        <ecNumber evidence="2">3.2.1.14</ecNumber>
    </recommendedName>
</protein>
<dbReference type="InterPro" id="IPR006311">
    <property type="entry name" value="TAT_signal"/>
</dbReference>
<dbReference type="Gene3D" id="3.10.50.10">
    <property type="match status" value="1"/>
</dbReference>
<dbReference type="InterPro" id="IPR017853">
    <property type="entry name" value="GH"/>
</dbReference>
<dbReference type="SMART" id="SM00636">
    <property type="entry name" value="Glyco_18"/>
    <property type="match status" value="1"/>
</dbReference>
<evidence type="ECO:0000256" key="8">
    <source>
        <dbReference type="SAM" id="MobiDB-lite"/>
    </source>
</evidence>
<dbReference type="EMBL" id="DS999644">
    <property type="protein sequence ID" value="EFE77319.2"/>
    <property type="molecule type" value="Genomic_DNA"/>
</dbReference>
<evidence type="ECO:0000259" key="10">
    <source>
        <dbReference type="PROSITE" id="PS51910"/>
    </source>
</evidence>
<feature type="region of interest" description="Disordered" evidence="8">
    <location>
        <begin position="43"/>
        <end position="62"/>
    </location>
</feature>
<feature type="compositionally biased region" description="Basic and acidic residues" evidence="8">
    <location>
        <begin position="265"/>
        <end position="275"/>
    </location>
</feature>
<gene>
    <name evidence="11" type="ORF">SSGG_04686</name>
</gene>
<dbReference type="GO" id="GO:0005975">
    <property type="term" value="P:carbohydrate metabolic process"/>
    <property type="evidence" value="ECO:0007669"/>
    <property type="project" value="InterPro"/>
</dbReference>
<evidence type="ECO:0000256" key="5">
    <source>
        <dbReference type="ARBA" id="ARBA00023295"/>
    </source>
</evidence>
<evidence type="ECO:0000256" key="7">
    <source>
        <dbReference type="RuleBase" id="RU004453"/>
    </source>
</evidence>
<dbReference type="Proteomes" id="UP000003986">
    <property type="component" value="Unassembled WGS sequence"/>
</dbReference>
<dbReference type="Pfam" id="PF00704">
    <property type="entry name" value="Glyco_hydro_18"/>
    <property type="match status" value="1"/>
</dbReference>
<dbReference type="GO" id="GO:0008061">
    <property type="term" value="F:chitin binding"/>
    <property type="evidence" value="ECO:0007669"/>
    <property type="project" value="InterPro"/>
</dbReference>
<dbReference type="PROSITE" id="PS01095">
    <property type="entry name" value="GH18_1"/>
    <property type="match status" value="1"/>
</dbReference>
<evidence type="ECO:0000256" key="3">
    <source>
        <dbReference type="ARBA" id="ARBA00022801"/>
    </source>
</evidence>
<comment type="catalytic activity">
    <reaction evidence="1">
        <text>Random endo-hydrolysis of N-acetyl-beta-D-glucosaminide (1-&gt;4)-beta-linkages in chitin and chitodextrins.</text>
        <dbReference type="EC" id="3.2.1.14"/>
    </reaction>
</comment>
<accession>D6AKU2</accession>
<keyword evidence="9" id="KW-0732">Signal</keyword>
<organism evidence="11 12">
    <name type="scientific">Streptomyces filamentosus NRRL 15998</name>
    <dbReference type="NCBI Taxonomy" id="457431"/>
    <lineage>
        <taxon>Bacteria</taxon>
        <taxon>Bacillati</taxon>
        <taxon>Actinomycetota</taxon>
        <taxon>Actinomycetes</taxon>
        <taxon>Kitasatosporales</taxon>
        <taxon>Streptomycetaceae</taxon>
        <taxon>Streptomyces</taxon>
    </lineage>
</organism>
<dbReference type="SUPFAM" id="SSF54556">
    <property type="entry name" value="Chitinase insertion domain"/>
    <property type="match status" value="1"/>
</dbReference>
<feature type="signal peptide" evidence="9">
    <location>
        <begin position="1"/>
        <end position="41"/>
    </location>
</feature>
<dbReference type="InterPro" id="IPR001579">
    <property type="entry name" value="Glyco_hydro_18_chit_AS"/>
</dbReference>
<dbReference type="GO" id="GO:0006032">
    <property type="term" value="P:chitin catabolic process"/>
    <property type="evidence" value="ECO:0007669"/>
    <property type="project" value="UniProtKB-KW"/>
</dbReference>
<dbReference type="SUPFAM" id="SSF51445">
    <property type="entry name" value="(Trans)glycosidases"/>
    <property type="match status" value="1"/>
</dbReference>
<proteinExistence type="inferred from homology"/>
<evidence type="ECO:0000256" key="4">
    <source>
        <dbReference type="ARBA" id="ARBA00023024"/>
    </source>
</evidence>
<name>D6AKU2_STRFL</name>
<dbReference type="InterPro" id="IPR001223">
    <property type="entry name" value="Glyco_hydro18_cat"/>
</dbReference>
<evidence type="ECO:0000256" key="6">
    <source>
        <dbReference type="RuleBase" id="RU000489"/>
    </source>
</evidence>
<dbReference type="InterPro" id="IPR011583">
    <property type="entry name" value="Chitinase_II/V-like_cat"/>
</dbReference>
<dbReference type="InterPro" id="IPR050314">
    <property type="entry name" value="Glycosyl_Hydrlase_18"/>
</dbReference>
<feature type="region of interest" description="Disordered" evidence="8">
    <location>
        <begin position="265"/>
        <end position="292"/>
    </location>
</feature>
<reference evidence="12" key="1">
    <citation type="submission" date="2008-10" db="EMBL/GenBank/DDBJ databases">
        <authorList>
            <person name="Molnar K."/>
        </authorList>
    </citation>
    <scope>NUCLEOTIDE SEQUENCE [LARGE SCALE GENOMIC DNA]</scope>
    <source>
        <strain evidence="12">NRRL 15998</strain>
    </source>
</reference>
<sequence>MHSTALPRPFRTGTSPMRRRNLSRMTIAGVALALLAGVAPAATAGTGHDRNDGGDRGKGHHRPAYKNIGYFTQWGVYGRDFQVKDLDTNGAAARLTHINYAFGNVSAEGKCFTGNIPGQADAWADYARPLDAADSVDGVADTDTQPLAGNFNQLRELKAKHPGLKVMISLGGWSWSTHFSDAVRTSASRKALVASCIDLYIKGNLPQDGARGGDGAAAGLFDGIDVDWEWPGSPANEGTVFRPEDKKNFTALIHEFRTQLDAHAKNEAKAAEKSGRGKGKGHGHGHHKPKPKHYDLSAYVPANPKAIDAGFDVKRLMKDFDFVNIQGYDYHVSGEKKTAQQSALYARNDFSVDQTVRDWVRRGAPKHKIVMGMPTYGQGWTGVTGGGKGLGQPATAPAPATWAAGYEDYKVLKKLAASGTYKIHRDVKNGHAWLFDGTTLWTYDDPQVLRAKASYIRDKGLGGAMFWSLDGDTENAELVTTVDRALNRR</sequence>
<keyword evidence="4" id="KW-0119">Carbohydrate metabolism</keyword>
<dbReference type="PANTHER" id="PTHR11177">
    <property type="entry name" value="CHITINASE"/>
    <property type="match status" value="1"/>
</dbReference>
<keyword evidence="5 6" id="KW-0326">Glycosidase</keyword>
<dbReference type="Gene3D" id="3.20.20.80">
    <property type="entry name" value="Glycosidases"/>
    <property type="match status" value="1"/>
</dbReference>
<evidence type="ECO:0000256" key="1">
    <source>
        <dbReference type="ARBA" id="ARBA00000822"/>
    </source>
</evidence>
<evidence type="ECO:0000256" key="2">
    <source>
        <dbReference type="ARBA" id="ARBA00012729"/>
    </source>
</evidence>